<dbReference type="InterPro" id="IPR032092">
    <property type="entry name" value="PilW"/>
</dbReference>
<dbReference type="RefSeq" id="WP_379986761.1">
    <property type="nucleotide sequence ID" value="NZ_JADIKD010000010.1"/>
</dbReference>
<evidence type="ECO:0000256" key="1">
    <source>
        <dbReference type="SAM" id="Phobius"/>
    </source>
</evidence>
<dbReference type="Pfam" id="PF07963">
    <property type="entry name" value="N_methyl"/>
    <property type="match status" value="1"/>
</dbReference>
<gene>
    <name evidence="2" type="ORF">ISS97_10390</name>
</gene>
<accession>A0ABW8K451</accession>
<sequence length="437" mass="46980">MKAVRMFRAGQAGLTLIELMVAMVLGLIVAAGVITVFLTTSSHNRVQTQLAHLQEDGRFAITRLVSDLRMANGQYCSNSGGVNNEGGGIYLSQLRAPMVQADNLLGALHDVSTPWGADPYPAKPSEPYSFPSFLSMRGYQCGKTSCTPTVPDGLPSIGKNKGDRVAGSGVLTLRYLDSSGGWALGGTSTMVPNGDGTVHHIAISPATGEPAIDNDHYKPGDLMMLADCSNGQIFAANLQDTNQFYPDAIDTGNNLAMPVAQQPLSAPRLFNFTRDFKTVTYFLRVVDLGDGRTTGALVRRVNGENSEIVRGVERLDFLYGVEDASGATRFLTADQVDDRAAGTIACPPPAPNPLGDNYGCLWRAVKSIEVHLLMNGQQINGVLTGNEMRYAYSIDGNTSPQLPDDASRAVKPADQGFDNRMLRREFNALVSVRNYNP</sequence>
<comment type="caution">
    <text evidence="2">The sequence shown here is derived from an EMBL/GenBank/DDBJ whole genome shotgun (WGS) entry which is preliminary data.</text>
</comment>
<keyword evidence="1" id="KW-1133">Transmembrane helix</keyword>
<keyword evidence="3" id="KW-1185">Reference proteome</keyword>
<protein>
    <submittedName>
        <fullName evidence="2">PilW family protein</fullName>
    </submittedName>
</protein>
<name>A0ABW8K451_9GAMM</name>
<keyword evidence="1" id="KW-0472">Membrane</keyword>
<keyword evidence="1" id="KW-0812">Transmembrane</keyword>
<organism evidence="2 3">
    <name type="scientific">Dyella koreensis</name>
    <dbReference type="NCBI Taxonomy" id="311235"/>
    <lineage>
        <taxon>Bacteria</taxon>
        <taxon>Pseudomonadati</taxon>
        <taxon>Pseudomonadota</taxon>
        <taxon>Gammaproteobacteria</taxon>
        <taxon>Lysobacterales</taxon>
        <taxon>Rhodanobacteraceae</taxon>
        <taxon>Dyella</taxon>
    </lineage>
</organism>
<dbReference type="Pfam" id="PF16074">
    <property type="entry name" value="PilW"/>
    <property type="match status" value="1"/>
</dbReference>
<dbReference type="Proteomes" id="UP001620408">
    <property type="component" value="Unassembled WGS sequence"/>
</dbReference>
<feature type="transmembrane region" description="Helical" evidence="1">
    <location>
        <begin position="12"/>
        <end position="38"/>
    </location>
</feature>
<evidence type="ECO:0000313" key="2">
    <source>
        <dbReference type="EMBL" id="MFK2917667.1"/>
    </source>
</evidence>
<evidence type="ECO:0000313" key="3">
    <source>
        <dbReference type="Proteomes" id="UP001620408"/>
    </source>
</evidence>
<dbReference type="PROSITE" id="PS00409">
    <property type="entry name" value="PROKAR_NTER_METHYL"/>
    <property type="match status" value="1"/>
</dbReference>
<dbReference type="InterPro" id="IPR012902">
    <property type="entry name" value="N_methyl_site"/>
</dbReference>
<dbReference type="EMBL" id="JADIKD010000010">
    <property type="protein sequence ID" value="MFK2917667.1"/>
    <property type="molecule type" value="Genomic_DNA"/>
</dbReference>
<reference evidence="2 3" key="1">
    <citation type="submission" date="2020-10" db="EMBL/GenBank/DDBJ databases">
        <title>Phylogeny of dyella-like bacteria.</title>
        <authorList>
            <person name="Fu J."/>
        </authorList>
    </citation>
    <scope>NUCLEOTIDE SEQUENCE [LARGE SCALE GENOMIC DNA]</scope>
    <source>
        <strain evidence="2 3">BB4</strain>
    </source>
</reference>
<proteinExistence type="predicted"/>
<dbReference type="NCBIfam" id="TIGR02532">
    <property type="entry name" value="IV_pilin_GFxxxE"/>
    <property type="match status" value="1"/>
</dbReference>